<proteinExistence type="predicted"/>
<keyword evidence="2" id="KW-1185">Reference proteome</keyword>
<organism evidence="1 2">
    <name type="scientific">Lactonifactor longoviformis DSM 17459</name>
    <dbReference type="NCBI Taxonomy" id="1122155"/>
    <lineage>
        <taxon>Bacteria</taxon>
        <taxon>Bacillati</taxon>
        <taxon>Bacillota</taxon>
        <taxon>Clostridia</taxon>
        <taxon>Eubacteriales</taxon>
        <taxon>Clostridiaceae</taxon>
        <taxon>Lactonifactor</taxon>
    </lineage>
</organism>
<dbReference type="AlphaFoldDB" id="A0A1M4SEQ4"/>
<evidence type="ECO:0000313" key="2">
    <source>
        <dbReference type="Proteomes" id="UP000184245"/>
    </source>
</evidence>
<dbReference type="Pfam" id="PF12672">
    <property type="entry name" value="DUF3793"/>
    <property type="match status" value="1"/>
</dbReference>
<sequence length="188" mass="22050">MGTMDEFAQFLIRHCSPTLAGLKTGNLFAYPVDESKDPETFIRLWNKELEEKGIQLRILRKSERKALIYVYRVSRLQNVLQEEKAEQILKKYGYAGMNTEECMQHLSLRCENFSCFPHEIGLFLGYPIHDVEGFIEYGGKNCRMCGCWKVYCEEESAKRTFALYEKCRRIYSRLFLQGKSIRQLTVSL</sequence>
<reference evidence="1 2" key="1">
    <citation type="submission" date="2016-11" db="EMBL/GenBank/DDBJ databases">
        <authorList>
            <person name="Jaros S."/>
            <person name="Januszkiewicz K."/>
            <person name="Wedrychowicz H."/>
        </authorList>
    </citation>
    <scope>NUCLEOTIDE SEQUENCE [LARGE SCALE GENOMIC DNA]</scope>
    <source>
        <strain evidence="1 2">DSM 17459</strain>
    </source>
</reference>
<name>A0A1M4SEQ4_9CLOT</name>
<dbReference type="EMBL" id="FQVI01000001">
    <property type="protein sequence ID" value="SHE30666.1"/>
    <property type="molecule type" value="Genomic_DNA"/>
</dbReference>
<dbReference type="Proteomes" id="UP000184245">
    <property type="component" value="Unassembled WGS sequence"/>
</dbReference>
<gene>
    <name evidence="1" type="ORF">SAMN02745158_00082</name>
</gene>
<evidence type="ECO:0008006" key="3">
    <source>
        <dbReference type="Google" id="ProtNLM"/>
    </source>
</evidence>
<dbReference type="InterPro" id="IPR024523">
    <property type="entry name" value="DUF3793"/>
</dbReference>
<evidence type="ECO:0000313" key="1">
    <source>
        <dbReference type="EMBL" id="SHE30666.1"/>
    </source>
</evidence>
<dbReference type="STRING" id="1122155.SAMN02745158_00082"/>
<accession>A0A1M4SEQ4</accession>
<protein>
    <recommendedName>
        <fullName evidence="3">DUF3793 family protein</fullName>
    </recommendedName>
</protein>